<evidence type="ECO:0000256" key="3">
    <source>
        <dbReference type="ARBA" id="ARBA00022714"/>
    </source>
</evidence>
<keyword evidence="12" id="KW-1185">Reference proteome</keyword>
<accession>A0A1H4ZGV9</accession>
<dbReference type="InterPro" id="IPR012675">
    <property type="entry name" value="Beta-grasp_dom_sf"/>
</dbReference>
<evidence type="ECO:0000256" key="8">
    <source>
        <dbReference type="SAM" id="MobiDB-lite"/>
    </source>
</evidence>
<dbReference type="EMBL" id="FNSV01000005">
    <property type="protein sequence ID" value="SED29369.1"/>
    <property type="molecule type" value="Genomic_DNA"/>
</dbReference>
<dbReference type="PROSITE" id="PS00197">
    <property type="entry name" value="2FE2S_FER_1"/>
    <property type="match status" value="1"/>
</dbReference>
<dbReference type="CDD" id="cd00207">
    <property type="entry name" value="fer2"/>
    <property type="match status" value="1"/>
</dbReference>
<dbReference type="InterPro" id="IPR006058">
    <property type="entry name" value="2Fe2S_fd_BS"/>
</dbReference>
<dbReference type="InterPro" id="IPR036010">
    <property type="entry name" value="2Fe-2S_ferredoxin-like_sf"/>
</dbReference>
<dbReference type="InterPro" id="IPR050415">
    <property type="entry name" value="MRET"/>
</dbReference>
<dbReference type="PANTHER" id="PTHR47354">
    <property type="entry name" value="NADH OXIDOREDUCTASE HCR"/>
    <property type="match status" value="1"/>
</dbReference>
<reference evidence="12" key="1">
    <citation type="submission" date="2016-10" db="EMBL/GenBank/DDBJ databases">
        <authorList>
            <person name="Varghese N."/>
            <person name="Submissions S."/>
        </authorList>
    </citation>
    <scope>NUCLEOTIDE SEQUENCE [LARGE SCALE GENOMIC DNA]</scope>
    <source>
        <strain evidence="12">DSM 44498</strain>
    </source>
</reference>
<sequence length="338" mass="36803">MASQFEARHSGQQPRRADTENQAREDLAMEIKAKTPITDTVTQLTLVRADGRDLPDWTPGSHIDVVLGPDMVRQYSLCGEPSDRRSWQVSVLYQPDGRGGSTRLHHELREGESITVRGPRNNFRLVDAPRYLFIAGGIGITPFLPMITSVDRAGAEWSLIYGGRSRRNMAFADDLTQAHHDRVTLVPADIHGRIDLARILAGVTPDTAVYVCGPESLLCAVEAMGAELDNIGDIHLERFTPKTPTDAPVLDEFEVEFVRSGITVSVGSDQSILDVARSAGIPAPFSCSEGTCGTCETNIVSGLADHRDSVLSPAEQEENSTLMICISRAACPKIKLDL</sequence>
<evidence type="ECO:0000259" key="10">
    <source>
        <dbReference type="PROSITE" id="PS51384"/>
    </source>
</evidence>
<feature type="domain" description="2Fe-2S ferredoxin-type" evidence="9">
    <location>
        <begin position="253"/>
        <end position="338"/>
    </location>
</feature>
<evidence type="ECO:0000259" key="9">
    <source>
        <dbReference type="PROSITE" id="PS51085"/>
    </source>
</evidence>
<dbReference type="InterPro" id="IPR039261">
    <property type="entry name" value="FNR_nucleotide-bd"/>
</dbReference>
<keyword evidence="7" id="KW-0411">Iron-sulfur</keyword>
<protein>
    <submittedName>
        <fullName evidence="11">Ferredoxin-NADP reductase</fullName>
    </submittedName>
</protein>
<dbReference type="Gene3D" id="2.40.30.10">
    <property type="entry name" value="Translation factors"/>
    <property type="match status" value="1"/>
</dbReference>
<gene>
    <name evidence="11" type="ORF">SAMN04490239_7677</name>
</gene>
<dbReference type="SUPFAM" id="SSF52343">
    <property type="entry name" value="Ferredoxin reductase-like, C-terminal NADP-linked domain"/>
    <property type="match status" value="1"/>
</dbReference>
<evidence type="ECO:0000256" key="7">
    <source>
        <dbReference type="ARBA" id="ARBA00023014"/>
    </source>
</evidence>
<keyword evidence="4" id="KW-0479">Metal-binding</keyword>
<dbReference type="GO" id="GO:0046872">
    <property type="term" value="F:metal ion binding"/>
    <property type="evidence" value="ECO:0007669"/>
    <property type="project" value="UniProtKB-KW"/>
</dbReference>
<dbReference type="Gene3D" id="3.10.20.30">
    <property type="match status" value="1"/>
</dbReference>
<dbReference type="RefSeq" id="WP_095865893.1">
    <property type="nucleotide sequence ID" value="NZ_FNSV01000005.1"/>
</dbReference>
<name>A0A1H4ZGV9_9NOCA</name>
<keyword evidence="6" id="KW-0408">Iron</keyword>
<evidence type="ECO:0000256" key="5">
    <source>
        <dbReference type="ARBA" id="ARBA00023002"/>
    </source>
</evidence>
<dbReference type="SUPFAM" id="SSF54292">
    <property type="entry name" value="2Fe-2S ferredoxin-like"/>
    <property type="match status" value="1"/>
</dbReference>
<evidence type="ECO:0000256" key="6">
    <source>
        <dbReference type="ARBA" id="ARBA00023004"/>
    </source>
</evidence>
<dbReference type="InterPro" id="IPR001041">
    <property type="entry name" value="2Fe-2S_ferredoxin-type"/>
</dbReference>
<keyword evidence="2" id="KW-0285">Flavoprotein</keyword>
<feature type="region of interest" description="Disordered" evidence="8">
    <location>
        <begin position="1"/>
        <end position="22"/>
    </location>
</feature>
<dbReference type="Gene3D" id="3.40.50.80">
    <property type="entry name" value="Nucleotide-binding domain of ferredoxin-NADP reductase (FNR) module"/>
    <property type="match status" value="1"/>
</dbReference>
<feature type="domain" description="FAD-binding FR-type" evidence="10">
    <location>
        <begin position="24"/>
        <end position="126"/>
    </location>
</feature>
<dbReference type="PRINTS" id="PR00409">
    <property type="entry name" value="PHDIOXRDTASE"/>
</dbReference>
<evidence type="ECO:0000256" key="2">
    <source>
        <dbReference type="ARBA" id="ARBA00022630"/>
    </source>
</evidence>
<dbReference type="PANTHER" id="PTHR47354:SF1">
    <property type="entry name" value="CARNITINE MONOOXYGENASE REDUCTASE SUBUNIT"/>
    <property type="match status" value="1"/>
</dbReference>
<evidence type="ECO:0000313" key="12">
    <source>
        <dbReference type="Proteomes" id="UP000183561"/>
    </source>
</evidence>
<dbReference type="GO" id="GO:0051537">
    <property type="term" value="F:2 iron, 2 sulfur cluster binding"/>
    <property type="evidence" value="ECO:0007669"/>
    <property type="project" value="UniProtKB-KW"/>
</dbReference>
<dbReference type="OrthoDB" id="502624at2"/>
<dbReference type="AlphaFoldDB" id="A0A1H4ZGV9"/>
<dbReference type="SUPFAM" id="SSF63380">
    <property type="entry name" value="Riboflavin synthase domain-like"/>
    <property type="match status" value="1"/>
</dbReference>
<organism evidence="11 12">
    <name type="scientific">Rhodococcus koreensis</name>
    <dbReference type="NCBI Taxonomy" id="99653"/>
    <lineage>
        <taxon>Bacteria</taxon>
        <taxon>Bacillati</taxon>
        <taxon>Actinomycetota</taxon>
        <taxon>Actinomycetes</taxon>
        <taxon>Mycobacteriales</taxon>
        <taxon>Nocardiaceae</taxon>
        <taxon>Rhodococcus</taxon>
    </lineage>
</organism>
<proteinExistence type="predicted"/>
<dbReference type="InterPro" id="IPR001433">
    <property type="entry name" value="OxRdtase_FAD/NAD-bd"/>
</dbReference>
<dbReference type="InterPro" id="IPR017938">
    <property type="entry name" value="Riboflavin_synthase-like_b-brl"/>
</dbReference>
<dbReference type="PROSITE" id="PS51384">
    <property type="entry name" value="FAD_FR"/>
    <property type="match status" value="1"/>
</dbReference>
<dbReference type="InterPro" id="IPR017927">
    <property type="entry name" value="FAD-bd_FR_type"/>
</dbReference>
<dbReference type="Proteomes" id="UP000183561">
    <property type="component" value="Unassembled WGS sequence"/>
</dbReference>
<evidence type="ECO:0000256" key="1">
    <source>
        <dbReference type="ARBA" id="ARBA00001974"/>
    </source>
</evidence>
<dbReference type="Pfam" id="PF00111">
    <property type="entry name" value="Fer2"/>
    <property type="match status" value="1"/>
</dbReference>
<comment type="cofactor">
    <cofactor evidence="1">
        <name>FAD</name>
        <dbReference type="ChEBI" id="CHEBI:57692"/>
    </cofactor>
</comment>
<dbReference type="PROSITE" id="PS51085">
    <property type="entry name" value="2FE2S_FER_2"/>
    <property type="match status" value="1"/>
</dbReference>
<evidence type="ECO:0000313" key="11">
    <source>
        <dbReference type="EMBL" id="SED29369.1"/>
    </source>
</evidence>
<keyword evidence="3" id="KW-0001">2Fe-2S</keyword>
<dbReference type="GO" id="GO:0016491">
    <property type="term" value="F:oxidoreductase activity"/>
    <property type="evidence" value="ECO:0007669"/>
    <property type="project" value="UniProtKB-KW"/>
</dbReference>
<evidence type="ECO:0000256" key="4">
    <source>
        <dbReference type="ARBA" id="ARBA00022723"/>
    </source>
</evidence>
<dbReference type="CDD" id="cd06185">
    <property type="entry name" value="PDR_like"/>
    <property type="match status" value="1"/>
</dbReference>
<dbReference type="Pfam" id="PF00175">
    <property type="entry name" value="NAD_binding_1"/>
    <property type="match status" value="1"/>
</dbReference>
<keyword evidence="5" id="KW-0560">Oxidoreductase</keyword>